<accession>A0A392PHW6</accession>
<keyword evidence="2" id="KW-0812">Transmembrane</keyword>
<evidence type="ECO:0000313" key="4">
    <source>
        <dbReference type="Proteomes" id="UP000265520"/>
    </source>
</evidence>
<evidence type="ECO:0000313" key="3">
    <source>
        <dbReference type="EMBL" id="MCI10896.1"/>
    </source>
</evidence>
<organism evidence="3 4">
    <name type="scientific">Trifolium medium</name>
    <dbReference type="NCBI Taxonomy" id="97028"/>
    <lineage>
        <taxon>Eukaryota</taxon>
        <taxon>Viridiplantae</taxon>
        <taxon>Streptophyta</taxon>
        <taxon>Embryophyta</taxon>
        <taxon>Tracheophyta</taxon>
        <taxon>Spermatophyta</taxon>
        <taxon>Magnoliopsida</taxon>
        <taxon>eudicotyledons</taxon>
        <taxon>Gunneridae</taxon>
        <taxon>Pentapetalae</taxon>
        <taxon>rosids</taxon>
        <taxon>fabids</taxon>
        <taxon>Fabales</taxon>
        <taxon>Fabaceae</taxon>
        <taxon>Papilionoideae</taxon>
        <taxon>50 kb inversion clade</taxon>
        <taxon>NPAAA clade</taxon>
        <taxon>Hologalegina</taxon>
        <taxon>IRL clade</taxon>
        <taxon>Trifolieae</taxon>
        <taxon>Trifolium</taxon>
    </lineage>
</organism>
<dbReference type="EMBL" id="LXQA010078054">
    <property type="protein sequence ID" value="MCI10896.1"/>
    <property type="molecule type" value="Genomic_DNA"/>
</dbReference>
<sequence>MIGRANIEGSKSNVAMNAWLPKPIIHVAILALYLTIFSTLNSSRVVAFRGNRTKYPGVQVHVQSIPVPIEARTSTRVSSGFTLLMQSSPSSGSRQVCSHSNPSQKIGVSQQCNP</sequence>
<dbReference type="Proteomes" id="UP000265520">
    <property type="component" value="Unassembled WGS sequence"/>
</dbReference>
<feature type="region of interest" description="Disordered" evidence="1">
    <location>
        <begin position="86"/>
        <end position="114"/>
    </location>
</feature>
<name>A0A392PHW6_9FABA</name>
<keyword evidence="2" id="KW-0472">Membrane</keyword>
<feature type="transmembrane region" description="Helical" evidence="2">
    <location>
        <begin position="24"/>
        <end position="42"/>
    </location>
</feature>
<evidence type="ECO:0000256" key="2">
    <source>
        <dbReference type="SAM" id="Phobius"/>
    </source>
</evidence>
<protein>
    <submittedName>
        <fullName evidence="3">Uncharacterized protein</fullName>
    </submittedName>
</protein>
<reference evidence="3 4" key="1">
    <citation type="journal article" date="2018" name="Front. Plant Sci.">
        <title>Red Clover (Trifolium pratense) and Zigzag Clover (T. medium) - A Picture of Genomic Similarities and Differences.</title>
        <authorList>
            <person name="Dluhosova J."/>
            <person name="Istvanek J."/>
            <person name="Nedelnik J."/>
            <person name="Repkova J."/>
        </authorList>
    </citation>
    <scope>NUCLEOTIDE SEQUENCE [LARGE SCALE GENOMIC DNA]</scope>
    <source>
        <strain evidence="4">cv. 10/8</strain>
        <tissue evidence="3">Leaf</tissue>
    </source>
</reference>
<comment type="caution">
    <text evidence="3">The sequence shown here is derived from an EMBL/GenBank/DDBJ whole genome shotgun (WGS) entry which is preliminary data.</text>
</comment>
<evidence type="ECO:0000256" key="1">
    <source>
        <dbReference type="SAM" id="MobiDB-lite"/>
    </source>
</evidence>
<proteinExistence type="predicted"/>
<dbReference type="AlphaFoldDB" id="A0A392PHW6"/>
<keyword evidence="4" id="KW-1185">Reference proteome</keyword>
<keyword evidence="2" id="KW-1133">Transmembrane helix</keyword>